<dbReference type="Proteomes" id="UP001642484">
    <property type="component" value="Unassembled WGS sequence"/>
</dbReference>
<reference evidence="1 2" key="1">
    <citation type="submission" date="2024-02" db="EMBL/GenBank/DDBJ databases">
        <authorList>
            <person name="Chen Y."/>
            <person name="Shah S."/>
            <person name="Dougan E. K."/>
            <person name="Thang M."/>
            <person name="Chan C."/>
        </authorList>
    </citation>
    <scope>NUCLEOTIDE SEQUENCE [LARGE SCALE GENOMIC DNA]</scope>
</reference>
<comment type="caution">
    <text evidence="1">The sequence shown here is derived from an EMBL/GenBank/DDBJ whole genome shotgun (WGS) entry which is preliminary data.</text>
</comment>
<proteinExistence type="predicted"/>
<protein>
    <submittedName>
        <fullName evidence="1">Uncharacterized protein</fullName>
    </submittedName>
</protein>
<evidence type="ECO:0000313" key="1">
    <source>
        <dbReference type="EMBL" id="CAK9070988.1"/>
    </source>
</evidence>
<accession>A0ABP0P5U9</accession>
<organism evidence="1 2">
    <name type="scientific">Durusdinium trenchii</name>
    <dbReference type="NCBI Taxonomy" id="1381693"/>
    <lineage>
        <taxon>Eukaryota</taxon>
        <taxon>Sar</taxon>
        <taxon>Alveolata</taxon>
        <taxon>Dinophyceae</taxon>
        <taxon>Suessiales</taxon>
        <taxon>Symbiodiniaceae</taxon>
        <taxon>Durusdinium</taxon>
    </lineage>
</organism>
<evidence type="ECO:0000313" key="2">
    <source>
        <dbReference type="Proteomes" id="UP001642484"/>
    </source>
</evidence>
<gene>
    <name evidence="1" type="ORF">CCMP2556_LOCUS34935</name>
</gene>
<sequence>MSSACFSGEKTMAQLNDEWVDQMLDLYHNGVDVGKGNKETFYFYWLGCKGDWKYLKADTWLPTLSWGKLDDCIYNAYAVYMEYCHTNRKKSACRPWTSKLAFDMSKEFEDIDLKILHFTANKINRFFRLLHDCGFWLSEGERAEVTLCGELFLEGFCTLAARAAKEKLLLFKLRPKLHMFAELILQLKRGDREAPNILTTSCWQDEDFIGVVSQTSRTVHRAATGLSCSLRTLQKCLGRYKLQFARCG</sequence>
<dbReference type="EMBL" id="CAXAMN010022584">
    <property type="protein sequence ID" value="CAK9070988.1"/>
    <property type="molecule type" value="Genomic_DNA"/>
</dbReference>
<name>A0ABP0P5U9_9DINO</name>
<keyword evidence="2" id="KW-1185">Reference proteome</keyword>